<feature type="chain" id="PRO_5001604602" evidence="3">
    <location>
        <begin position="17"/>
        <end position="84"/>
    </location>
</feature>
<reference evidence="5" key="1">
    <citation type="journal article" date="2013" name="Nat. Biotechnol.">
        <title>Chinese hamster genome sequenced from sorted chromosomes.</title>
        <authorList>
            <person name="Brinkrolf K."/>
            <person name="Rupp O."/>
            <person name="Laux H."/>
            <person name="Kollin F."/>
            <person name="Ernst W."/>
            <person name="Linke B."/>
            <person name="Kofler R."/>
            <person name="Romand S."/>
            <person name="Hesse F."/>
            <person name="Budach W.E."/>
            <person name="Galosy S."/>
            <person name="Muller D."/>
            <person name="Noll T."/>
            <person name="Wienberg J."/>
            <person name="Jostock T."/>
            <person name="Leonard M."/>
            <person name="Grillari J."/>
            <person name="Tauch A."/>
            <person name="Goesmann A."/>
            <person name="Helk B."/>
            <person name="Mott J.E."/>
            <person name="Puhler A."/>
            <person name="Borth N."/>
        </authorList>
    </citation>
    <scope>NUCLEOTIDE SEQUENCE [LARGE SCALE GENOMIC DNA]</scope>
    <source>
        <strain evidence="5">17A/GY</strain>
    </source>
</reference>
<evidence type="ECO:0000313" key="5">
    <source>
        <dbReference type="Proteomes" id="UP000030759"/>
    </source>
</evidence>
<sequence>MEKFLLLALAVSLAHALSELEGDWVSTAIDADNVAKIANQGTLRLYFHKMTCLEGYDKLEITFYVKSFVELEVPIQTVVTSGPT</sequence>
<keyword evidence="3" id="KW-0732">Signal</keyword>
<proteinExistence type="predicted"/>
<dbReference type="Gene3D" id="2.40.128.20">
    <property type="match status" value="1"/>
</dbReference>
<keyword evidence="2" id="KW-0964">Secreted</keyword>
<dbReference type="InterPro" id="IPR012674">
    <property type="entry name" value="Calycin"/>
</dbReference>
<dbReference type="EMBL" id="KE684227">
    <property type="protein sequence ID" value="ERE65455.1"/>
    <property type="molecule type" value="Genomic_DNA"/>
</dbReference>
<organism evidence="4 5">
    <name type="scientific">Cricetulus griseus</name>
    <name type="common">Chinese hamster</name>
    <name type="synonym">Cricetulus barabensis griseus</name>
    <dbReference type="NCBI Taxonomy" id="10029"/>
    <lineage>
        <taxon>Eukaryota</taxon>
        <taxon>Metazoa</taxon>
        <taxon>Chordata</taxon>
        <taxon>Craniata</taxon>
        <taxon>Vertebrata</taxon>
        <taxon>Euteleostomi</taxon>
        <taxon>Mammalia</taxon>
        <taxon>Eutheria</taxon>
        <taxon>Euarchontoglires</taxon>
        <taxon>Glires</taxon>
        <taxon>Rodentia</taxon>
        <taxon>Myomorpha</taxon>
        <taxon>Muroidea</taxon>
        <taxon>Cricetidae</taxon>
        <taxon>Cricetinae</taxon>
        <taxon>Cricetulus</taxon>
    </lineage>
</organism>
<name>A0A061I0P8_CRIGR</name>
<protein>
    <submittedName>
        <fullName evidence="4">Aphrodisin-like protein</fullName>
    </submittedName>
</protein>
<dbReference type="Proteomes" id="UP000030759">
    <property type="component" value="Unassembled WGS sequence"/>
</dbReference>
<accession>A0A061I0P8</accession>
<dbReference type="SUPFAM" id="SSF50814">
    <property type="entry name" value="Lipocalins"/>
    <property type="match status" value="1"/>
</dbReference>
<evidence type="ECO:0000256" key="3">
    <source>
        <dbReference type="SAM" id="SignalP"/>
    </source>
</evidence>
<evidence type="ECO:0000256" key="1">
    <source>
        <dbReference type="ARBA" id="ARBA00004613"/>
    </source>
</evidence>
<gene>
    <name evidence="4" type="ORF">H671_xg20224</name>
</gene>
<comment type="subcellular location">
    <subcellularLocation>
        <location evidence="1">Secreted</location>
    </subcellularLocation>
</comment>
<evidence type="ECO:0000256" key="2">
    <source>
        <dbReference type="ARBA" id="ARBA00022525"/>
    </source>
</evidence>
<dbReference type="GO" id="GO:0005576">
    <property type="term" value="C:extracellular region"/>
    <property type="evidence" value="ECO:0007669"/>
    <property type="project" value="UniProtKB-SubCell"/>
</dbReference>
<feature type="signal peptide" evidence="3">
    <location>
        <begin position="1"/>
        <end position="16"/>
    </location>
</feature>
<dbReference type="InterPro" id="IPR002448">
    <property type="entry name" value="OBP-like"/>
</dbReference>
<evidence type="ECO:0000313" key="4">
    <source>
        <dbReference type="EMBL" id="ERE65455.1"/>
    </source>
</evidence>
<dbReference type="PRINTS" id="PR01173">
    <property type="entry name" value="ODORANTBNDNG"/>
</dbReference>
<dbReference type="AlphaFoldDB" id="A0A061I0P8"/>